<evidence type="ECO:0000256" key="1">
    <source>
        <dbReference type="SAM" id="MobiDB-lite"/>
    </source>
</evidence>
<reference evidence="3" key="1">
    <citation type="submission" date="2017-11" db="EMBL/GenBank/DDBJ databases">
        <authorList>
            <person name="Lima N.C."/>
            <person name="Parody-Merino A.M."/>
            <person name="Battley P.F."/>
            <person name="Fidler A.E."/>
            <person name="Prosdocimi F."/>
        </authorList>
    </citation>
    <scope>NUCLEOTIDE SEQUENCE [LARGE SCALE GENOMIC DNA]</scope>
</reference>
<accession>A0A2I0T5U5</accession>
<feature type="region of interest" description="Disordered" evidence="1">
    <location>
        <begin position="35"/>
        <end position="57"/>
    </location>
</feature>
<keyword evidence="3" id="KW-1185">Reference proteome</keyword>
<feature type="compositionally biased region" description="Polar residues" evidence="1">
    <location>
        <begin position="40"/>
        <end position="50"/>
    </location>
</feature>
<evidence type="ECO:0000313" key="2">
    <source>
        <dbReference type="EMBL" id="PKU29166.1"/>
    </source>
</evidence>
<name>A0A2I0T5U5_LIMLA</name>
<evidence type="ECO:0000313" key="3">
    <source>
        <dbReference type="Proteomes" id="UP000233556"/>
    </source>
</evidence>
<dbReference type="Proteomes" id="UP000233556">
    <property type="component" value="Unassembled WGS sequence"/>
</dbReference>
<organism evidence="2 3">
    <name type="scientific">Limosa lapponica baueri</name>
    <dbReference type="NCBI Taxonomy" id="1758121"/>
    <lineage>
        <taxon>Eukaryota</taxon>
        <taxon>Metazoa</taxon>
        <taxon>Chordata</taxon>
        <taxon>Craniata</taxon>
        <taxon>Vertebrata</taxon>
        <taxon>Euteleostomi</taxon>
        <taxon>Archelosauria</taxon>
        <taxon>Archosauria</taxon>
        <taxon>Dinosauria</taxon>
        <taxon>Saurischia</taxon>
        <taxon>Theropoda</taxon>
        <taxon>Coelurosauria</taxon>
        <taxon>Aves</taxon>
        <taxon>Neognathae</taxon>
        <taxon>Neoaves</taxon>
        <taxon>Charadriiformes</taxon>
        <taxon>Scolopacidae</taxon>
        <taxon>Limosa</taxon>
    </lineage>
</organism>
<dbReference type="AlphaFoldDB" id="A0A2I0T5U5"/>
<sequence>MDLRQGPQKEKILLLNVGKIRLLWTDGQIGWWHSEGGGQSQEVQRGQVQSPACGWEQPRLGDEVMESNHDEKNWGNEKLVVKQWTTVGWRWRPAPAWTRAPSQAHGQIHEMLDLLQKDPLLDLV</sequence>
<dbReference type="EMBL" id="KZ517909">
    <property type="protein sequence ID" value="PKU29166.1"/>
    <property type="molecule type" value="Genomic_DNA"/>
</dbReference>
<reference evidence="3" key="2">
    <citation type="submission" date="2017-12" db="EMBL/GenBank/DDBJ databases">
        <title>Genome sequence of the Bar-tailed Godwit (Limosa lapponica baueri).</title>
        <authorList>
            <person name="Lima N.C.B."/>
            <person name="Parody-Merino A.M."/>
            <person name="Battley P.F."/>
            <person name="Fidler A.E."/>
            <person name="Prosdocimi F."/>
        </authorList>
    </citation>
    <scope>NUCLEOTIDE SEQUENCE [LARGE SCALE GENOMIC DNA]</scope>
</reference>
<protein>
    <submittedName>
        <fullName evidence="2">Uncharacterized protein</fullName>
    </submittedName>
</protein>
<proteinExistence type="predicted"/>
<gene>
    <name evidence="2" type="ORF">llap_20531</name>
</gene>